<evidence type="ECO:0000256" key="3">
    <source>
        <dbReference type="PROSITE-ProRule" id="PRU00289"/>
    </source>
</evidence>
<dbReference type="PANTHER" id="PTHR22683">
    <property type="entry name" value="SPORULATION PROTEIN RELATED"/>
    <property type="match status" value="1"/>
</dbReference>
<name>A0A1G9V324_9HYPH</name>
<dbReference type="EMBL" id="FNHS01000003">
    <property type="protein sequence ID" value="SDM66255.1"/>
    <property type="molecule type" value="Genomic_DNA"/>
</dbReference>
<evidence type="ECO:0000313" key="6">
    <source>
        <dbReference type="EMBL" id="SDM66255.1"/>
    </source>
</evidence>
<accession>A0A1G9V324</accession>
<proteinExistence type="predicted"/>
<dbReference type="Proteomes" id="UP000198704">
    <property type="component" value="Unassembled WGS sequence"/>
</dbReference>
<dbReference type="Pfam" id="PF01580">
    <property type="entry name" value="FtsK_SpoIIIE"/>
    <property type="match status" value="1"/>
</dbReference>
<dbReference type="InterPro" id="IPR027417">
    <property type="entry name" value="P-loop_NTPase"/>
</dbReference>
<evidence type="ECO:0000259" key="5">
    <source>
        <dbReference type="PROSITE" id="PS50901"/>
    </source>
</evidence>
<dbReference type="GO" id="GO:0003677">
    <property type="term" value="F:DNA binding"/>
    <property type="evidence" value="ECO:0007669"/>
    <property type="project" value="InterPro"/>
</dbReference>
<evidence type="ECO:0000256" key="4">
    <source>
        <dbReference type="SAM" id="MobiDB-lite"/>
    </source>
</evidence>
<dbReference type="PANTHER" id="PTHR22683:SF41">
    <property type="entry name" value="DNA TRANSLOCASE FTSK"/>
    <property type="match status" value="1"/>
</dbReference>
<dbReference type="GO" id="GO:0005524">
    <property type="term" value="F:ATP binding"/>
    <property type="evidence" value="ECO:0007669"/>
    <property type="project" value="UniProtKB-UniRule"/>
</dbReference>
<dbReference type="OrthoDB" id="9806951at2"/>
<keyword evidence="1 3" id="KW-0547">Nucleotide-binding</keyword>
<sequence length="1791" mass="197059">MSGAKLVGRIVGARVGELIARERGARVMFAVIDLSREVTSAIATAVGAIMPVAGRVQVGIHPDLATPDVDKAFVSSDVAVKFRNNKPADVVATVFSVPISEMELVIQSLGSVERINEAWLLEGKEFRRWADMGLSNADPSTREHLHGFLKGLLASEVRISIETLADFVTEVDRLMSGQEGLGLVNAINQALPILHLPRESLDPTSTPENLAKTAESQLRRAAEIVRLHFHLQGAKGDYRPSSELRANVDALVAAGSLDDEAASALRGLISDRSMFGGRWTDSQARMARIPWPKLRSFFEEPKAKARPNLGGETLGFLETQVKKKEIDKEDRATLGDVRSEAAGSNERREAFFLKWRPHLAKDAKLFKRWERLVFNVPIEADDLLVGLVQLAAQAFRQVDDEESGGQVGEKALLVRLRDAWQLDFWTEKKNTQLLRFLRDRYRGLDKLLAPTVSLQLGLCWSDWETKIPNATINYRGSKAAEFDFEAFVVPASLIADGRSPADAELKGMPKAQMTWKPAHRGLHVGFSDDLANLVPAAPSLTHLLSSWVKQARHGKSGSLQAVDLSQVETLTDTRGTNRGILTDPDKEELHVETLWSANLSKLVEQDIVKPANADSLRELFAQFHTLYDLALRGFRDGHGLSDDAVIEQAEAYGRLLAELQVKAPEERSIGELWDPLLRIGTAPVEGERRSLIVAPWHPLRLAEVGVKARQAVEAINTVVSSPERAAPGVEDFVKDRVRALSSPYYVDVGVLPGAPRTFVVETSRLGDYGLLEPPSIEGNDQLADEPARETVKAFGTIAKQYLDLRPHEAANFSAVILDAESEDLPVLMASHLARQIEGEADLRCDLTVTHADPVKLRAIYERQNRRIGHEIDSSLTSEAAKTFLSRLRVGIASPANFGNGGLVRQNDIVLLHNVIARHATVSWALVPQPKRDVAFVTHRPCDLSRRRPYNKGNVTAGVYLTAPVQPAACRAYIDAVHDVLIGHALKVGMHRLPMQQVDFASPTVQAQLKLAHGLGNWVMTYDRLADRRLIAATDSLRVLRYFSLPRAVHNVIVSTEITRESFRERLRSDIARILPGSADEALDALIDCVRRRSASLSGGIVMRGAQWENYAKELIGVVVAQRQLELLFDNAGPNRTAWFFLDEFKGWLDLSGEIADILAVNLVEVAGKPRVRLSIVEAKCVGSFGLGETQARSMRQLEATYAALHGRFLDDRMTVDPAIWRNRLADMLLEHIDPFERVEDVTFEEWIEGIRHGGLPIELSGHSVVVVHDAAAVPDPGPTVPDEAKDRDDRRRLAQWTFGEDVIRRTLAEIDTKNAGDVKRFMAEPSLWPSGQPADVREDLIDQVSAASAGSGETNAAPAAPQDQSSPEPVQVIQEVAGPAEAPPAADQSPAGWLPEVHAAVRAMGKTQGGADDETWLADEVAKLKRSLQAQGFDAKVLDARLTPNSGLIQLDGRGVTFKWLDANQELLSTKYELDIIRITPKVGRIAIAIRRPKRATLHLSEAWLRRRLGPNAPWSSLAPLIGEREEDGSLLYLPLAGPFGDQERAAPHTIVSGATGSGKGILASSLILDICAFNAPGMVELHLIDPKRGVDYAWVRRLPHLKGGIVDTKDAALDLLRDLVGEMERRYARLGEAECANIDQYNRSPRQGGPMPRIVVFFDEVANWMQDDEFKDGAEPLLNEIATKSRAAGIHLTMIYQRADNQVMTMQLRTNLGNKLVLRLSDEGSSKIVLNEKGAEKLLGRGHVIAVLDGGDKVFGQVPYLDEDEVRDLARAIEAGWLNPPRAQVSEAAE</sequence>
<keyword evidence="7" id="KW-1185">Reference proteome</keyword>
<evidence type="ECO:0000256" key="1">
    <source>
        <dbReference type="ARBA" id="ARBA00022741"/>
    </source>
</evidence>
<dbReference type="PROSITE" id="PS50901">
    <property type="entry name" value="FTSK"/>
    <property type="match status" value="1"/>
</dbReference>
<dbReference type="CDD" id="cd01127">
    <property type="entry name" value="TrwB_TraG_TraD_VirD4"/>
    <property type="match status" value="1"/>
</dbReference>
<dbReference type="STRING" id="582672.SAMN05216360_10345"/>
<feature type="domain" description="FtsK" evidence="5">
    <location>
        <begin position="1533"/>
        <end position="1728"/>
    </location>
</feature>
<dbReference type="SUPFAM" id="SSF52540">
    <property type="entry name" value="P-loop containing nucleoside triphosphate hydrolases"/>
    <property type="match status" value="1"/>
</dbReference>
<organism evidence="6 7">
    <name type="scientific">Methylobacterium phyllostachyos</name>
    <dbReference type="NCBI Taxonomy" id="582672"/>
    <lineage>
        <taxon>Bacteria</taxon>
        <taxon>Pseudomonadati</taxon>
        <taxon>Pseudomonadota</taxon>
        <taxon>Alphaproteobacteria</taxon>
        <taxon>Hyphomicrobiales</taxon>
        <taxon>Methylobacteriaceae</taxon>
        <taxon>Methylobacterium</taxon>
    </lineage>
</organism>
<dbReference type="Gene3D" id="3.40.50.300">
    <property type="entry name" value="P-loop containing nucleotide triphosphate hydrolases"/>
    <property type="match status" value="1"/>
</dbReference>
<dbReference type="InterPro" id="IPR002543">
    <property type="entry name" value="FtsK_dom"/>
</dbReference>
<dbReference type="RefSeq" id="WP_091714007.1">
    <property type="nucleotide sequence ID" value="NZ_FNHS01000003.1"/>
</dbReference>
<reference evidence="7" key="1">
    <citation type="submission" date="2016-10" db="EMBL/GenBank/DDBJ databases">
        <authorList>
            <person name="Varghese N."/>
            <person name="Submissions S."/>
        </authorList>
    </citation>
    <scope>NUCLEOTIDE SEQUENCE [LARGE SCALE GENOMIC DNA]</scope>
    <source>
        <strain evidence="7">BL47</strain>
    </source>
</reference>
<gene>
    <name evidence="6" type="ORF">SAMN05216360_10345</name>
</gene>
<dbReference type="InterPro" id="IPR050206">
    <property type="entry name" value="FtsK/SpoIIIE/SftA"/>
</dbReference>
<evidence type="ECO:0000256" key="2">
    <source>
        <dbReference type="ARBA" id="ARBA00022840"/>
    </source>
</evidence>
<feature type="compositionally biased region" description="Low complexity" evidence="4">
    <location>
        <begin position="1356"/>
        <end position="1369"/>
    </location>
</feature>
<evidence type="ECO:0000313" key="7">
    <source>
        <dbReference type="Proteomes" id="UP000198704"/>
    </source>
</evidence>
<protein>
    <submittedName>
        <fullName evidence="6">DNA segregation ATPase FtsK/SpoIIIE, S-DNA-T family</fullName>
    </submittedName>
</protein>
<keyword evidence="2 3" id="KW-0067">ATP-binding</keyword>
<feature type="region of interest" description="Disordered" evidence="4">
    <location>
        <begin position="1346"/>
        <end position="1369"/>
    </location>
</feature>
<feature type="binding site" evidence="3">
    <location>
        <begin position="1554"/>
        <end position="1561"/>
    </location>
    <ligand>
        <name>ATP</name>
        <dbReference type="ChEBI" id="CHEBI:30616"/>
    </ligand>
</feature>